<gene>
    <name evidence="1" type="ORF">A3B45_05015</name>
</gene>
<evidence type="ECO:0000313" key="1">
    <source>
        <dbReference type="EMBL" id="OGE41713.1"/>
    </source>
</evidence>
<comment type="caution">
    <text evidence="1">The sequence shown here is derived from an EMBL/GenBank/DDBJ whole genome shotgun (WGS) entry which is preliminary data.</text>
</comment>
<reference evidence="1 2" key="1">
    <citation type="journal article" date="2016" name="Nat. Commun.">
        <title>Thousands of microbial genomes shed light on interconnected biogeochemical processes in an aquifer system.</title>
        <authorList>
            <person name="Anantharaman K."/>
            <person name="Brown C.T."/>
            <person name="Hug L.A."/>
            <person name="Sharon I."/>
            <person name="Castelle C.J."/>
            <person name="Probst A.J."/>
            <person name="Thomas B.C."/>
            <person name="Singh A."/>
            <person name="Wilkins M.J."/>
            <person name="Karaoz U."/>
            <person name="Brodie E.L."/>
            <person name="Williams K.H."/>
            <person name="Hubbard S.S."/>
            <person name="Banfield J.F."/>
        </authorList>
    </citation>
    <scope>NUCLEOTIDE SEQUENCE [LARGE SCALE GENOMIC DNA]</scope>
</reference>
<evidence type="ECO:0000313" key="2">
    <source>
        <dbReference type="Proteomes" id="UP000178565"/>
    </source>
</evidence>
<organism evidence="1 2">
    <name type="scientific">Candidatus Daviesbacteria bacterium RIFCSPLOWO2_01_FULL_39_12</name>
    <dbReference type="NCBI Taxonomy" id="1797785"/>
    <lineage>
        <taxon>Bacteria</taxon>
        <taxon>Candidatus Daviesiibacteriota</taxon>
    </lineage>
</organism>
<name>A0A1F5KLC2_9BACT</name>
<proteinExistence type="predicted"/>
<dbReference type="AlphaFoldDB" id="A0A1F5KLC2"/>
<sequence>MNCYILVKVPASFIAKCITFVLPPYDLRTLQKKHIDIRSIANDFRRESTKWRTATIQTSLATQKTDEAEIIKNLTYEEMSIFAKGRFDEFSKESGGAVPFSDRQKKVQGLADYWAWVEQVTREAEDQEKKNLS</sequence>
<dbReference type="STRING" id="1797785.A3B45_05015"/>
<dbReference type="Proteomes" id="UP000178565">
    <property type="component" value="Unassembled WGS sequence"/>
</dbReference>
<dbReference type="EMBL" id="MFDM01000033">
    <property type="protein sequence ID" value="OGE41713.1"/>
    <property type="molecule type" value="Genomic_DNA"/>
</dbReference>
<protein>
    <submittedName>
        <fullName evidence="1">Uncharacterized protein</fullName>
    </submittedName>
</protein>
<accession>A0A1F5KLC2</accession>